<organism evidence="2 3">
    <name type="scientific">Fusarium solani</name>
    <name type="common">Filamentous fungus</name>
    <dbReference type="NCBI Taxonomy" id="169388"/>
    <lineage>
        <taxon>Eukaryota</taxon>
        <taxon>Fungi</taxon>
        <taxon>Dikarya</taxon>
        <taxon>Ascomycota</taxon>
        <taxon>Pezizomycotina</taxon>
        <taxon>Sordariomycetes</taxon>
        <taxon>Hypocreomycetidae</taxon>
        <taxon>Hypocreales</taxon>
        <taxon>Nectriaceae</taxon>
        <taxon>Fusarium</taxon>
        <taxon>Fusarium solani species complex</taxon>
    </lineage>
</organism>
<sequence>MAHLQKANCPDVFIRSIILASKARREEAMDSLHCDTFRSIVDDDEATDAPENICLKCRILGRLCKKCRLKLEAAGKGSANKKTKSSLEIVSSRQQRNNGRDESAENSRLAEATFSSHTTLPSPTPVSGQNVVAIVPAAISSAAGTGSPAMLAKAEGRLSSTIFAKGEPGPTALAGEGRRDPAMLVREGRPSPAILAKRRKETKAKTCPELEIFLSDPPQTENNHQYAKEVWSCLTGKGQLLRRCRPPIGRKRLNILIHDPPGDPGKVFLEMGIPWILDLSRFVSV</sequence>
<gene>
    <name evidence="2" type="ORF">B0J15DRAFT_561557</name>
</gene>
<reference evidence="2" key="1">
    <citation type="journal article" date="2021" name="Nat. Commun.">
        <title>Genetic determinants of endophytism in the Arabidopsis root mycobiome.</title>
        <authorList>
            <person name="Mesny F."/>
            <person name="Miyauchi S."/>
            <person name="Thiergart T."/>
            <person name="Pickel B."/>
            <person name="Atanasova L."/>
            <person name="Karlsson M."/>
            <person name="Huettel B."/>
            <person name="Barry K.W."/>
            <person name="Haridas S."/>
            <person name="Chen C."/>
            <person name="Bauer D."/>
            <person name="Andreopoulos W."/>
            <person name="Pangilinan J."/>
            <person name="LaButti K."/>
            <person name="Riley R."/>
            <person name="Lipzen A."/>
            <person name="Clum A."/>
            <person name="Drula E."/>
            <person name="Henrissat B."/>
            <person name="Kohler A."/>
            <person name="Grigoriev I.V."/>
            <person name="Martin F.M."/>
            <person name="Hacquard S."/>
        </authorList>
    </citation>
    <scope>NUCLEOTIDE SEQUENCE</scope>
    <source>
        <strain evidence="2">FSSC 5 MPI-SDFR-AT-0091</strain>
    </source>
</reference>
<protein>
    <submittedName>
        <fullName evidence="2">Uncharacterized protein</fullName>
    </submittedName>
</protein>
<proteinExistence type="predicted"/>
<feature type="compositionally biased region" description="Polar residues" evidence="1">
    <location>
        <begin position="113"/>
        <end position="126"/>
    </location>
</feature>
<evidence type="ECO:0000256" key="1">
    <source>
        <dbReference type="SAM" id="MobiDB-lite"/>
    </source>
</evidence>
<comment type="caution">
    <text evidence="2">The sequence shown here is derived from an EMBL/GenBank/DDBJ whole genome shotgun (WGS) entry which is preliminary data.</text>
</comment>
<feature type="region of interest" description="Disordered" evidence="1">
    <location>
        <begin position="82"/>
        <end position="126"/>
    </location>
</feature>
<feature type="compositionally biased region" description="Polar residues" evidence="1">
    <location>
        <begin position="86"/>
        <end position="97"/>
    </location>
</feature>
<name>A0A9P9H1C5_FUSSL</name>
<evidence type="ECO:0000313" key="2">
    <source>
        <dbReference type="EMBL" id="KAH7249241.1"/>
    </source>
</evidence>
<keyword evidence="3" id="KW-1185">Reference proteome</keyword>
<dbReference type="AlphaFoldDB" id="A0A9P9H1C5"/>
<dbReference type="EMBL" id="JAGTJS010000013">
    <property type="protein sequence ID" value="KAH7249241.1"/>
    <property type="molecule type" value="Genomic_DNA"/>
</dbReference>
<accession>A0A9P9H1C5</accession>
<dbReference type="Proteomes" id="UP000736672">
    <property type="component" value="Unassembled WGS sequence"/>
</dbReference>
<evidence type="ECO:0000313" key="3">
    <source>
        <dbReference type="Proteomes" id="UP000736672"/>
    </source>
</evidence>